<evidence type="ECO:0000256" key="2">
    <source>
        <dbReference type="ARBA" id="ARBA00011245"/>
    </source>
</evidence>
<evidence type="ECO:0000313" key="10">
    <source>
        <dbReference type="EMBL" id="KXT51285.1"/>
    </source>
</evidence>
<dbReference type="Pfam" id="PF14508">
    <property type="entry name" value="GH97_N"/>
    <property type="match status" value="1"/>
</dbReference>
<dbReference type="RefSeq" id="WP_061435682.1">
    <property type="nucleotide sequence ID" value="NZ_KQ968691.1"/>
</dbReference>
<evidence type="ECO:0008006" key="12">
    <source>
        <dbReference type="Google" id="ProtNLM"/>
    </source>
</evidence>
<dbReference type="InterPro" id="IPR013785">
    <property type="entry name" value="Aldolase_TIM"/>
</dbReference>
<dbReference type="Pfam" id="PF10566">
    <property type="entry name" value="Glyco_hydro_97"/>
    <property type="match status" value="1"/>
</dbReference>
<evidence type="ECO:0000256" key="3">
    <source>
        <dbReference type="ARBA" id="ARBA00022801"/>
    </source>
</evidence>
<dbReference type="Proteomes" id="UP000070319">
    <property type="component" value="Unassembled WGS sequence"/>
</dbReference>
<keyword evidence="3" id="KW-0378">Hydrolase</keyword>
<evidence type="ECO:0000259" key="7">
    <source>
        <dbReference type="Pfam" id="PF10566"/>
    </source>
</evidence>
<dbReference type="SUPFAM" id="SSF51445">
    <property type="entry name" value="(Trans)glycosidases"/>
    <property type="match status" value="1"/>
</dbReference>
<gene>
    <name evidence="10" type="ORF">HMPREF2531_02073</name>
</gene>
<keyword evidence="6" id="KW-0732">Signal</keyword>
<dbReference type="Gene3D" id="2.60.40.1180">
    <property type="entry name" value="Golgi alpha-mannosidase II"/>
    <property type="match status" value="1"/>
</dbReference>
<evidence type="ECO:0000259" key="8">
    <source>
        <dbReference type="Pfam" id="PF14508"/>
    </source>
</evidence>
<comment type="subunit">
    <text evidence="2">Monomer.</text>
</comment>
<name>A0A139LIP6_9BACE</name>
<protein>
    <recommendedName>
        <fullName evidence="12">Glycoside hydrolase family 97 protein</fullName>
    </recommendedName>
</protein>
<comment type="caution">
    <text evidence="10">The sequence shown here is derived from an EMBL/GenBank/DDBJ whole genome shotgun (WGS) entry which is preliminary data.</text>
</comment>
<evidence type="ECO:0000256" key="4">
    <source>
        <dbReference type="ARBA" id="ARBA00022837"/>
    </source>
</evidence>
<dbReference type="GO" id="GO:0016798">
    <property type="term" value="F:hydrolase activity, acting on glycosyl bonds"/>
    <property type="evidence" value="ECO:0007669"/>
    <property type="project" value="UniProtKB-KW"/>
</dbReference>
<sequence length="632" mass="71561">MFMNLLRKIWGIVIAVIISSCHSATFDTISPDGTLKVGVVTTKDGDYGKAAFVVHYKGDSILFRSELGLETDAQKFAGNLRLKSVSEPKSVIDDYRMITGKRSHCVNEASERVYSLENDEGQTLEVTFRVYNDGIAFKYGLKAISDEEHIINEYTAYALPQGSKRWIQQYDPGYEKFFPLSTDGKLANRPEVDLWGYPALIEPRDSVFVLITEANIRRGHCGSFLYNGDNRDNYQVRLGDKKLAFSGVWESPWRLLIAGSLADITESTLVTDVSDPSKVEDTEWIKPGMVSWIYWAYNHGSQDYQIVKEYIDLAVKMKWPYDLIDWEWDVMRNGGSIQDAVKYALSQGVKPLVWYNSSTNWIGPGPLFRLNKKADREKEYKWLSDMGVAGIKVDFFSGDSVSTMNYYIDLLEDAVKYKLMLNFHGATIPRGWQRTYPHMMSVEGVYGAEWYNNTPVLTNRAAEHNATLPFTRNVVGPMDYTPGTFSDSQHPHITSYGHELALPVIFESALQHMPDRPSVYYDMPKPVKKLLSDLPAAWDDTKLLTGYPGMEVVMARRKGDVWYIAGINGTNEPRTLCFSLKDLSVAGKKITLFEDGTDDRSFAIEENLPLSEDEMNLEIKCLPRGGFVAVIK</sequence>
<dbReference type="Pfam" id="PF14509">
    <property type="entry name" value="GH97_C"/>
    <property type="match status" value="1"/>
</dbReference>
<dbReference type="InterPro" id="IPR017853">
    <property type="entry name" value="GH"/>
</dbReference>
<dbReference type="Gene3D" id="3.20.20.70">
    <property type="entry name" value="Aldolase class I"/>
    <property type="match status" value="1"/>
</dbReference>
<feature type="domain" description="Glycosyl-hydrolase 97 C-terminal oligomerisation" evidence="9">
    <location>
        <begin position="537"/>
        <end position="632"/>
    </location>
</feature>
<dbReference type="InterPro" id="IPR029483">
    <property type="entry name" value="GH97_C"/>
</dbReference>
<reference evidence="10 11" key="1">
    <citation type="submission" date="2016-02" db="EMBL/GenBank/DDBJ databases">
        <authorList>
            <person name="Wen L."/>
            <person name="He K."/>
            <person name="Yang H."/>
        </authorList>
    </citation>
    <scope>NUCLEOTIDE SEQUENCE [LARGE SCALE GENOMIC DNA]</scope>
    <source>
        <strain evidence="10 11">KLE1704</strain>
    </source>
</reference>
<keyword evidence="5" id="KW-0326">Glycosidase</keyword>
<evidence type="ECO:0000256" key="6">
    <source>
        <dbReference type="SAM" id="SignalP"/>
    </source>
</evidence>
<dbReference type="InterPro" id="IPR013780">
    <property type="entry name" value="Glyco_hydro_b"/>
</dbReference>
<accession>A0A139LIP6</accession>
<dbReference type="PANTHER" id="PTHR35803">
    <property type="entry name" value="GLUCAN 1,4-ALPHA-GLUCOSIDASE SUSB-RELATED"/>
    <property type="match status" value="1"/>
</dbReference>
<evidence type="ECO:0000259" key="9">
    <source>
        <dbReference type="Pfam" id="PF14509"/>
    </source>
</evidence>
<dbReference type="InterPro" id="IPR052720">
    <property type="entry name" value="Glycosyl_hydrolase_97"/>
</dbReference>
<organism evidence="10">
    <name type="scientific">Bacteroides intestinalis</name>
    <dbReference type="NCBI Taxonomy" id="329854"/>
    <lineage>
        <taxon>Bacteria</taxon>
        <taxon>Pseudomonadati</taxon>
        <taxon>Bacteroidota</taxon>
        <taxon>Bacteroidia</taxon>
        <taxon>Bacteroidales</taxon>
        <taxon>Bacteroidaceae</taxon>
        <taxon>Bacteroides</taxon>
    </lineage>
</organism>
<dbReference type="PANTHER" id="PTHR35803:SF2">
    <property type="entry name" value="RETAINING ALPHA-GALACTOSIDASE"/>
    <property type="match status" value="1"/>
</dbReference>
<dbReference type="GO" id="GO:0030246">
    <property type="term" value="F:carbohydrate binding"/>
    <property type="evidence" value="ECO:0007669"/>
    <property type="project" value="InterPro"/>
</dbReference>
<evidence type="ECO:0000313" key="11">
    <source>
        <dbReference type="Proteomes" id="UP000070319"/>
    </source>
</evidence>
<dbReference type="AlphaFoldDB" id="A0A139LIP6"/>
<dbReference type="InterPro" id="IPR019563">
    <property type="entry name" value="GH97_catalytic"/>
</dbReference>
<dbReference type="PATRIC" id="fig|329854.7.peg.2111"/>
<proteinExistence type="predicted"/>
<evidence type="ECO:0000256" key="5">
    <source>
        <dbReference type="ARBA" id="ARBA00023295"/>
    </source>
</evidence>
<dbReference type="Gene3D" id="2.70.98.10">
    <property type="match status" value="1"/>
</dbReference>
<feature type="signal peptide" evidence="6">
    <location>
        <begin position="1"/>
        <end position="23"/>
    </location>
</feature>
<dbReference type="InterPro" id="IPR029486">
    <property type="entry name" value="GH97_N"/>
</dbReference>
<keyword evidence="4" id="KW-0106">Calcium</keyword>
<feature type="domain" description="Glycosyl-hydrolase 97 catalytic" evidence="7">
    <location>
        <begin position="299"/>
        <end position="445"/>
    </location>
</feature>
<dbReference type="EMBL" id="LTDF01000075">
    <property type="protein sequence ID" value="KXT51285.1"/>
    <property type="molecule type" value="Genomic_DNA"/>
</dbReference>
<dbReference type="InterPro" id="IPR014718">
    <property type="entry name" value="GH-type_carb-bd"/>
</dbReference>
<evidence type="ECO:0000256" key="1">
    <source>
        <dbReference type="ARBA" id="ARBA00001913"/>
    </source>
</evidence>
<feature type="chain" id="PRO_5007487015" description="Glycoside hydrolase family 97 protein" evidence="6">
    <location>
        <begin position="24"/>
        <end position="632"/>
    </location>
</feature>
<comment type="cofactor">
    <cofactor evidence="1">
        <name>Ca(2+)</name>
        <dbReference type="ChEBI" id="CHEBI:29108"/>
    </cofactor>
</comment>
<feature type="domain" description="Glycosyl-hydrolase 97 N-terminal" evidence="8">
    <location>
        <begin position="30"/>
        <end position="276"/>
    </location>
</feature>
<dbReference type="PROSITE" id="PS51257">
    <property type="entry name" value="PROKAR_LIPOPROTEIN"/>
    <property type="match status" value="1"/>
</dbReference>